<keyword evidence="6 12" id="KW-0812">Transmembrane</keyword>
<keyword evidence="4 12" id="KW-0813">Transport</keyword>
<evidence type="ECO:0000256" key="1">
    <source>
        <dbReference type="ARBA" id="ARBA00004304"/>
    </source>
</evidence>
<gene>
    <name evidence="14" type="primary">ATP8</name>
</gene>
<keyword evidence="5 12" id="KW-0138">CF(0)</keyword>
<evidence type="ECO:0000256" key="12">
    <source>
        <dbReference type="RuleBase" id="RU003661"/>
    </source>
</evidence>
<sequence length="53" mass="6413">MPQMLPLPWITIFFATMLLLWILMALIFFLYQPQPMSPTKTLLNQIAYPNWKW</sequence>
<dbReference type="GO" id="GO:0031966">
    <property type="term" value="C:mitochondrial membrane"/>
    <property type="evidence" value="ECO:0007669"/>
    <property type="project" value="UniProtKB-SubCell"/>
</dbReference>
<accession>A0A7S7YLD2</accession>
<dbReference type="GO" id="GO:0045259">
    <property type="term" value="C:proton-transporting ATP synthase complex"/>
    <property type="evidence" value="ECO:0007669"/>
    <property type="project" value="UniProtKB-KW"/>
</dbReference>
<evidence type="ECO:0000256" key="8">
    <source>
        <dbReference type="ARBA" id="ARBA00022989"/>
    </source>
</evidence>
<keyword evidence="11 13" id="KW-0472">Membrane</keyword>
<comment type="subcellular location">
    <subcellularLocation>
        <location evidence="1 12">Mitochondrion membrane</location>
        <topology evidence="1 12">Single-pass membrane protein</topology>
    </subcellularLocation>
</comment>
<evidence type="ECO:0000256" key="7">
    <source>
        <dbReference type="ARBA" id="ARBA00022781"/>
    </source>
</evidence>
<keyword evidence="7 12" id="KW-0375">Hydrogen ion transport</keyword>
<comment type="similarity">
    <text evidence="2 12">Belongs to the ATPase protein 8 family.</text>
</comment>
<evidence type="ECO:0000256" key="10">
    <source>
        <dbReference type="ARBA" id="ARBA00023128"/>
    </source>
</evidence>
<dbReference type="InterPro" id="IPR001421">
    <property type="entry name" value="ATP8_metazoa"/>
</dbReference>
<evidence type="ECO:0000256" key="4">
    <source>
        <dbReference type="ARBA" id="ARBA00022448"/>
    </source>
</evidence>
<proteinExistence type="inferred from homology"/>
<keyword evidence="8 13" id="KW-1133">Transmembrane helix</keyword>
<geneLocation type="mitochondrion" evidence="14"/>
<evidence type="ECO:0000256" key="11">
    <source>
        <dbReference type="ARBA" id="ARBA00023136"/>
    </source>
</evidence>
<evidence type="ECO:0000313" key="14">
    <source>
        <dbReference type="EMBL" id="QPB69777.1"/>
    </source>
</evidence>
<evidence type="ECO:0000256" key="2">
    <source>
        <dbReference type="ARBA" id="ARBA00008892"/>
    </source>
</evidence>
<dbReference type="EMBL" id="MN240408">
    <property type="protein sequence ID" value="QPB69777.1"/>
    <property type="molecule type" value="Genomic_DNA"/>
</dbReference>
<comment type="subunit">
    <text evidence="3">F-type ATPases have 2 components, CF(1) - the catalytic core - and CF(0) - the membrane proton channel.</text>
</comment>
<keyword evidence="10 12" id="KW-0496">Mitochondrion</keyword>
<protein>
    <recommendedName>
        <fullName evidence="12">ATP synthase complex subunit 8</fullName>
    </recommendedName>
</protein>
<evidence type="ECO:0000256" key="6">
    <source>
        <dbReference type="ARBA" id="ARBA00022692"/>
    </source>
</evidence>
<reference evidence="14" key="1">
    <citation type="journal article" date="2021" name="Diversity (Basel)">
        <title>Reanalysis and Revision of the Complete Mitochondrial Genome of Artemia urmiana Guenther, 1899 (Crustacea: Anostraca).</title>
        <authorList>
            <person name="Asem A."/>
            <person name="Eimanifar A."/>
            <person name="Li W."/>
            <person name="Shen C.-Y."/>
            <person name="Shikhsarmast F.M."/>
            <person name="Dan Y.-T."/>
            <person name="Lu H."/>
            <person name="Zhou Y."/>
            <person name="Chen Y."/>
            <person name="Wang P.-Z."/>
            <person name="Wink M."/>
        </authorList>
    </citation>
    <scope>NUCLEOTIDE SEQUENCE</scope>
</reference>
<evidence type="ECO:0000256" key="9">
    <source>
        <dbReference type="ARBA" id="ARBA00023065"/>
    </source>
</evidence>
<evidence type="ECO:0000256" key="3">
    <source>
        <dbReference type="ARBA" id="ARBA00011291"/>
    </source>
</evidence>
<evidence type="ECO:0000256" key="5">
    <source>
        <dbReference type="ARBA" id="ARBA00022547"/>
    </source>
</evidence>
<name>A0A7S7YLD2_9CRUS</name>
<organism evidence="14">
    <name type="scientific">Artemia urmiana</name>
    <dbReference type="NCBI Taxonomy" id="112782"/>
    <lineage>
        <taxon>Eukaryota</taxon>
        <taxon>Metazoa</taxon>
        <taxon>Ecdysozoa</taxon>
        <taxon>Arthropoda</taxon>
        <taxon>Crustacea</taxon>
        <taxon>Branchiopoda</taxon>
        <taxon>Anostraca</taxon>
        <taxon>Artemiidae</taxon>
        <taxon>Artemia</taxon>
    </lineage>
</organism>
<evidence type="ECO:0000256" key="13">
    <source>
        <dbReference type="SAM" id="Phobius"/>
    </source>
</evidence>
<dbReference type="AlphaFoldDB" id="A0A7S7YLD2"/>
<keyword evidence="9 12" id="KW-0406">Ion transport</keyword>
<dbReference type="GO" id="GO:0015986">
    <property type="term" value="P:proton motive force-driven ATP synthesis"/>
    <property type="evidence" value="ECO:0007669"/>
    <property type="project" value="InterPro"/>
</dbReference>
<dbReference type="Pfam" id="PF00895">
    <property type="entry name" value="ATP-synt_8"/>
    <property type="match status" value="1"/>
</dbReference>
<feature type="transmembrane region" description="Helical" evidence="13">
    <location>
        <begin position="6"/>
        <end position="31"/>
    </location>
</feature>
<dbReference type="GO" id="GO:0015078">
    <property type="term" value="F:proton transmembrane transporter activity"/>
    <property type="evidence" value="ECO:0007669"/>
    <property type="project" value="InterPro"/>
</dbReference>